<keyword evidence="12" id="KW-1185">Reference proteome</keyword>
<dbReference type="GO" id="GO:0008270">
    <property type="term" value="F:zinc ion binding"/>
    <property type="evidence" value="ECO:0007669"/>
    <property type="project" value="UniProtKB-KW"/>
</dbReference>
<dbReference type="InterPro" id="IPR017907">
    <property type="entry name" value="Znf_RING_CS"/>
</dbReference>
<organism evidence="11 12">
    <name type="scientific">Clytia hemisphaerica</name>
    <dbReference type="NCBI Taxonomy" id="252671"/>
    <lineage>
        <taxon>Eukaryota</taxon>
        <taxon>Metazoa</taxon>
        <taxon>Cnidaria</taxon>
        <taxon>Hydrozoa</taxon>
        <taxon>Hydroidolina</taxon>
        <taxon>Leptothecata</taxon>
        <taxon>Obeliida</taxon>
        <taxon>Clytiidae</taxon>
        <taxon>Clytia</taxon>
    </lineage>
</organism>
<dbReference type="InterPro" id="IPR001841">
    <property type="entry name" value="Znf_RING"/>
</dbReference>
<evidence type="ECO:0000256" key="5">
    <source>
        <dbReference type="ARBA" id="ARBA00022771"/>
    </source>
</evidence>
<dbReference type="SUPFAM" id="SSF49599">
    <property type="entry name" value="TRAF domain-like"/>
    <property type="match status" value="2"/>
</dbReference>
<dbReference type="InterPro" id="IPR008974">
    <property type="entry name" value="TRAF-like"/>
</dbReference>
<dbReference type="SUPFAM" id="SSF57850">
    <property type="entry name" value="RING/U-box"/>
    <property type="match status" value="1"/>
</dbReference>
<evidence type="ECO:0000256" key="1">
    <source>
        <dbReference type="ARBA" id="ARBA00004496"/>
    </source>
</evidence>
<dbReference type="GO" id="GO:0007165">
    <property type="term" value="P:signal transduction"/>
    <property type="evidence" value="ECO:0007669"/>
    <property type="project" value="InterPro"/>
</dbReference>
<feature type="domain" description="RING-type" evidence="9">
    <location>
        <begin position="22"/>
        <end position="64"/>
    </location>
</feature>
<dbReference type="Pfam" id="PF22486">
    <property type="entry name" value="MATH_2"/>
    <property type="match status" value="1"/>
</dbReference>
<accession>A0A7M5X733</accession>
<dbReference type="PIRSF" id="PIRSF015614">
    <property type="entry name" value="TRAF"/>
    <property type="match status" value="1"/>
</dbReference>
<dbReference type="PROSITE" id="PS50145">
    <property type="entry name" value="ZF_TRAF"/>
    <property type="match status" value="2"/>
</dbReference>
<dbReference type="GeneID" id="136804272"/>
<reference evidence="11" key="1">
    <citation type="submission" date="2021-01" db="UniProtKB">
        <authorList>
            <consortium name="EnsemblMetazoa"/>
        </authorList>
    </citation>
    <scope>IDENTIFICATION</scope>
</reference>
<dbReference type="InterPro" id="IPR012227">
    <property type="entry name" value="TNF_rcpt-assoc_TRAF_met"/>
</dbReference>
<proteinExistence type="predicted"/>
<name>A0A7M5X733_9CNID</name>
<dbReference type="Pfam" id="PF02176">
    <property type="entry name" value="zf-TRAF"/>
    <property type="match status" value="2"/>
</dbReference>
<evidence type="ECO:0000313" key="12">
    <source>
        <dbReference type="Proteomes" id="UP000594262"/>
    </source>
</evidence>
<evidence type="ECO:0000256" key="6">
    <source>
        <dbReference type="ARBA" id="ARBA00022833"/>
    </source>
</evidence>
<dbReference type="PANTHER" id="PTHR10131">
    <property type="entry name" value="TNF RECEPTOR ASSOCIATED FACTOR"/>
    <property type="match status" value="1"/>
</dbReference>
<dbReference type="Gene3D" id="3.30.40.10">
    <property type="entry name" value="Zinc/RING finger domain, C3HC4 (zinc finger)"/>
    <property type="match status" value="3"/>
</dbReference>
<evidence type="ECO:0000256" key="2">
    <source>
        <dbReference type="ARBA" id="ARBA00022490"/>
    </source>
</evidence>
<dbReference type="InterPro" id="IPR002083">
    <property type="entry name" value="MATH/TRAF_dom"/>
</dbReference>
<dbReference type="PANTHER" id="PTHR10131:SF94">
    <property type="entry name" value="TNF RECEPTOR-ASSOCIATED FACTOR 4"/>
    <property type="match status" value="1"/>
</dbReference>
<protein>
    <submittedName>
        <fullName evidence="11">Uncharacterized protein</fullName>
    </submittedName>
</protein>
<dbReference type="InterPro" id="IPR013083">
    <property type="entry name" value="Znf_RING/FYVE/PHD"/>
</dbReference>
<comment type="subcellular location">
    <subcellularLocation>
        <location evidence="1">Cytoplasm</location>
    </subcellularLocation>
</comment>
<feature type="zinc finger region" description="TRAF-type" evidence="7">
    <location>
        <begin position="105"/>
        <end position="149"/>
    </location>
</feature>
<evidence type="ECO:0000256" key="4">
    <source>
        <dbReference type="ARBA" id="ARBA00022737"/>
    </source>
</evidence>
<feature type="zinc finger region" description="TRAF-type" evidence="7">
    <location>
        <begin position="161"/>
        <end position="216"/>
    </location>
</feature>
<evidence type="ECO:0000259" key="10">
    <source>
        <dbReference type="PROSITE" id="PS50145"/>
    </source>
</evidence>
<feature type="domain" description="TRAF-type" evidence="10">
    <location>
        <begin position="105"/>
        <end position="149"/>
    </location>
</feature>
<evidence type="ECO:0000256" key="3">
    <source>
        <dbReference type="ARBA" id="ARBA00022723"/>
    </source>
</evidence>
<dbReference type="AlphaFoldDB" id="A0A7M5X733"/>
<dbReference type="GO" id="GO:0043122">
    <property type="term" value="P:regulation of canonical NF-kappaB signal transduction"/>
    <property type="evidence" value="ECO:0007669"/>
    <property type="project" value="TreeGrafter"/>
</dbReference>
<keyword evidence="3 7" id="KW-0479">Metal-binding</keyword>
<keyword evidence="4" id="KW-0677">Repeat</keyword>
<keyword evidence="6 7" id="KW-0862">Zinc</keyword>
<dbReference type="Pfam" id="PF15227">
    <property type="entry name" value="zf-C3HC4_4"/>
    <property type="match status" value="1"/>
</dbReference>
<dbReference type="PROSITE" id="PS50089">
    <property type="entry name" value="ZF_RING_2"/>
    <property type="match status" value="1"/>
</dbReference>
<dbReference type="Gene3D" id="2.60.210.10">
    <property type="entry name" value="Apoptosis, Tumor Necrosis Factor Receptor Associated Protein 2, Chain A"/>
    <property type="match status" value="1"/>
</dbReference>
<keyword evidence="8" id="KW-0175">Coiled coil</keyword>
<evidence type="ECO:0000256" key="8">
    <source>
        <dbReference type="SAM" id="Coils"/>
    </source>
</evidence>
<evidence type="ECO:0000256" key="7">
    <source>
        <dbReference type="PROSITE-ProRule" id="PRU00207"/>
    </source>
</evidence>
<dbReference type="OrthoDB" id="5985214at2759"/>
<sequence length="416" mass="48549">MSQKGGYDVEFLNGEPDDNVTCSICLFVLREPMQSIGCGHRYCKTCVERLQKTDKGHYVCPEDRSEMKLFPDKGREREILSKIVKCNNADNGCQWTKELRQLKDHLASDCFYNLVECPRNECNEEVIAHHLADHMSDECEYRRLWCPFCFQRYSFNLEEEHIGECEEFPLCCDFCTEGGIPRSKMEDHLLDECTRRLIPCQFANLGCEEQVHMENFIKHETDSAPYHLKLAINKISEQDEMVQLQNEKLESQESKISELELSQKNLSNSLTQIQNRIPAPIFSSNSFILKIHDFDKELDRAKKGIPMYRWFYTSRFHNLLIYIYLKGADKDYVGLYFSTTQGNFDDMIEWPMVARICSWTQNGGKLSNPHILDTSQYKENFGNVPTKGGQGFPRFTRIDEVKEDTLIVKIKLAYKY</sequence>
<evidence type="ECO:0000313" key="11">
    <source>
        <dbReference type="EnsemblMetazoa" id="CLYHEMP018858.1"/>
    </source>
</evidence>
<dbReference type="RefSeq" id="XP_066917076.1">
    <property type="nucleotide sequence ID" value="XM_067060975.1"/>
</dbReference>
<keyword evidence="2" id="KW-0963">Cytoplasm</keyword>
<keyword evidence="5 7" id="KW-0863">Zinc-finger</keyword>
<dbReference type="GO" id="GO:0005737">
    <property type="term" value="C:cytoplasm"/>
    <property type="evidence" value="ECO:0007669"/>
    <property type="project" value="UniProtKB-SubCell"/>
</dbReference>
<dbReference type="GO" id="GO:0042981">
    <property type="term" value="P:regulation of apoptotic process"/>
    <property type="evidence" value="ECO:0007669"/>
    <property type="project" value="InterPro"/>
</dbReference>
<feature type="coiled-coil region" evidence="8">
    <location>
        <begin position="232"/>
        <end position="276"/>
    </location>
</feature>
<dbReference type="InterPro" id="IPR001293">
    <property type="entry name" value="Znf_TRAF"/>
</dbReference>
<dbReference type="SMART" id="SM00184">
    <property type="entry name" value="RING"/>
    <property type="match status" value="1"/>
</dbReference>
<evidence type="ECO:0000259" key="9">
    <source>
        <dbReference type="PROSITE" id="PS50089"/>
    </source>
</evidence>
<dbReference type="Proteomes" id="UP000594262">
    <property type="component" value="Unplaced"/>
</dbReference>
<dbReference type="EnsemblMetazoa" id="CLYHEMT018858.1">
    <property type="protein sequence ID" value="CLYHEMP018858.1"/>
    <property type="gene ID" value="CLYHEMG018858"/>
</dbReference>
<dbReference type="PROSITE" id="PS00518">
    <property type="entry name" value="ZF_RING_1"/>
    <property type="match status" value="1"/>
</dbReference>
<feature type="domain" description="TRAF-type" evidence="10">
    <location>
        <begin position="161"/>
        <end position="216"/>
    </location>
</feature>